<feature type="compositionally biased region" description="Polar residues" evidence="1">
    <location>
        <begin position="136"/>
        <end position="147"/>
    </location>
</feature>
<protein>
    <submittedName>
        <fullName evidence="2">Uncharacterized protein</fullName>
    </submittedName>
</protein>
<sequence length="418" mass="46459">MQYRNELGFLVPSRYGKTYPKGYAKETPTASHSAIPTSPVPTAIPNTIMGSSHSSPKQQDSHKKPGPNLLTIPLEIRLQIYNYVLLAHPIHHAHLAPLTPPPNFSGLNTVEFHTTMKRAKTSPDLPTEVVTYTLIKSTPPSPESDSQPRPHPTYISTTLPSSLFSTNTRIQGKLPTALLLSNKQIYAEISLLPFHTSTFSFVNWFQSGVYAARSFTKGLQPWQREAMRIVKVEVMGRDLWCGRGKGREEGKGLEYLGRKEGVNEWRELCGLWGGVRELRLVLKGLVGDGSSTGLGSSSSSSASRSDSAISEQIQKENEQVSILSVDSEWVSGLLSMKSLRTLELEIADVDVNREVKMEFCTALDRALNAEERNGRRSDGWPGRTSVVFVERSEVVLEKKVEKFVYYGGEPGDEVDWRV</sequence>
<evidence type="ECO:0000313" key="3">
    <source>
        <dbReference type="Proteomes" id="UP001595075"/>
    </source>
</evidence>
<feature type="compositionally biased region" description="Low complexity" evidence="1">
    <location>
        <begin position="293"/>
        <end position="310"/>
    </location>
</feature>
<accession>A0ABR4CWS7</accession>
<name>A0ABR4CWS7_9HELO</name>
<dbReference type="PANTHER" id="PTHR38790:SF4">
    <property type="entry name" value="2EXR DOMAIN-CONTAINING PROTEIN"/>
    <property type="match status" value="1"/>
</dbReference>
<feature type="region of interest" description="Disordered" evidence="1">
    <location>
        <begin position="44"/>
        <end position="66"/>
    </location>
</feature>
<feature type="region of interest" description="Disordered" evidence="1">
    <location>
        <begin position="136"/>
        <end position="155"/>
    </location>
</feature>
<reference evidence="2 3" key="1">
    <citation type="journal article" date="2024" name="Commun. Biol.">
        <title>Comparative genomic analysis of thermophilic fungi reveals convergent evolutionary adaptations and gene losses.</title>
        <authorList>
            <person name="Steindorff A.S."/>
            <person name="Aguilar-Pontes M.V."/>
            <person name="Robinson A.J."/>
            <person name="Andreopoulos B."/>
            <person name="LaButti K."/>
            <person name="Kuo A."/>
            <person name="Mondo S."/>
            <person name="Riley R."/>
            <person name="Otillar R."/>
            <person name="Haridas S."/>
            <person name="Lipzen A."/>
            <person name="Grimwood J."/>
            <person name="Schmutz J."/>
            <person name="Clum A."/>
            <person name="Reid I.D."/>
            <person name="Moisan M.C."/>
            <person name="Butler G."/>
            <person name="Nguyen T.T.M."/>
            <person name="Dewar K."/>
            <person name="Conant G."/>
            <person name="Drula E."/>
            <person name="Henrissat B."/>
            <person name="Hansel C."/>
            <person name="Singer S."/>
            <person name="Hutchinson M.I."/>
            <person name="de Vries R.P."/>
            <person name="Natvig D.O."/>
            <person name="Powell A.J."/>
            <person name="Tsang A."/>
            <person name="Grigoriev I.V."/>
        </authorList>
    </citation>
    <scope>NUCLEOTIDE SEQUENCE [LARGE SCALE GENOMIC DNA]</scope>
    <source>
        <strain evidence="2 3">CBS 494.80</strain>
    </source>
</reference>
<dbReference type="Proteomes" id="UP001595075">
    <property type="component" value="Unassembled WGS sequence"/>
</dbReference>
<gene>
    <name evidence="2" type="ORF">VTL71DRAFT_7820</name>
</gene>
<organism evidence="2 3">
    <name type="scientific">Oculimacula yallundae</name>
    <dbReference type="NCBI Taxonomy" id="86028"/>
    <lineage>
        <taxon>Eukaryota</taxon>
        <taxon>Fungi</taxon>
        <taxon>Dikarya</taxon>
        <taxon>Ascomycota</taxon>
        <taxon>Pezizomycotina</taxon>
        <taxon>Leotiomycetes</taxon>
        <taxon>Helotiales</taxon>
        <taxon>Ploettnerulaceae</taxon>
        <taxon>Oculimacula</taxon>
    </lineage>
</organism>
<evidence type="ECO:0000256" key="1">
    <source>
        <dbReference type="SAM" id="MobiDB-lite"/>
    </source>
</evidence>
<comment type="caution">
    <text evidence="2">The sequence shown here is derived from an EMBL/GenBank/DDBJ whole genome shotgun (WGS) entry which is preliminary data.</text>
</comment>
<proteinExistence type="predicted"/>
<dbReference type="PANTHER" id="PTHR38790">
    <property type="entry name" value="2EXR DOMAIN-CONTAINING PROTEIN-RELATED"/>
    <property type="match status" value="1"/>
</dbReference>
<feature type="region of interest" description="Disordered" evidence="1">
    <location>
        <begin position="290"/>
        <end position="310"/>
    </location>
</feature>
<feature type="compositionally biased region" description="Polar residues" evidence="1">
    <location>
        <begin position="44"/>
        <end position="58"/>
    </location>
</feature>
<keyword evidence="3" id="KW-1185">Reference proteome</keyword>
<dbReference type="EMBL" id="JAZHXI010000002">
    <property type="protein sequence ID" value="KAL2074042.1"/>
    <property type="molecule type" value="Genomic_DNA"/>
</dbReference>
<evidence type="ECO:0000313" key="2">
    <source>
        <dbReference type="EMBL" id="KAL2074042.1"/>
    </source>
</evidence>